<reference evidence="1 2" key="1">
    <citation type="submission" date="2018-06" db="EMBL/GenBank/DDBJ databases">
        <authorList>
            <consortium name="Pathogen Informatics"/>
            <person name="Doyle S."/>
        </authorList>
    </citation>
    <scope>NUCLEOTIDE SEQUENCE [LARGE SCALE GENOMIC DNA]</scope>
    <source>
        <strain evidence="1 2">NCTC13184</strain>
    </source>
</reference>
<sequence>MIGAYAVGRYRLPSADEMRRVIVAEQQYYTGHMVPSARHTQQVDYFLYEHDMRVREIPAGAERARLSGPPPWARVAETDRPVGVTQ</sequence>
<evidence type="ECO:0000313" key="2">
    <source>
        <dbReference type="Proteomes" id="UP000255082"/>
    </source>
</evidence>
<proteinExistence type="predicted"/>
<name>A0A378WMC1_9NOCA</name>
<evidence type="ECO:0000313" key="1">
    <source>
        <dbReference type="EMBL" id="SUA42379.1"/>
    </source>
</evidence>
<gene>
    <name evidence="1" type="ORF">NCTC13184_01734</name>
</gene>
<dbReference type="AlphaFoldDB" id="A0A378WMC1"/>
<accession>A0A378WMC1</accession>
<dbReference type="EMBL" id="UGRU01000001">
    <property type="protein sequence ID" value="SUA42379.1"/>
    <property type="molecule type" value="Genomic_DNA"/>
</dbReference>
<dbReference type="Proteomes" id="UP000255082">
    <property type="component" value="Unassembled WGS sequence"/>
</dbReference>
<protein>
    <submittedName>
        <fullName evidence="1">Uncharacterized protein</fullName>
    </submittedName>
</protein>
<organism evidence="1 2">
    <name type="scientific">Nocardia africana</name>
    <dbReference type="NCBI Taxonomy" id="134964"/>
    <lineage>
        <taxon>Bacteria</taxon>
        <taxon>Bacillati</taxon>
        <taxon>Actinomycetota</taxon>
        <taxon>Actinomycetes</taxon>
        <taxon>Mycobacteriales</taxon>
        <taxon>Nocardiaceae</taxon>
        <taxon>Nocardia</taxon>
    </lineage>
</organism>